<feature type="compositionally biased region" description="Basic and acidic residues" evidence="1">
    <location>
        <begin position="431"/>
        <end position="447"/>
    </location>
</feature>
<accession>A0ABP0B913</accession>
<protein>
    <submittedName>
        <fullName evidence="2">Uncharacterized protein</fullName>
    </submittedName>
</protein>
<evidence type="ECO:0000313" key="3">
    <source>
        <dbReference type="Proteomes" id="UP001642405"/>
    </source>
</evidence>
<proteinExistence type="predicted"/>
<name>A0ABP0B913_9PEZI</name>
<feature type="compositionally biased region" description="Low complexity" evidence="1">
    <location>
        <begin position="28"/>
        <end position="43"/>
    </location>
</feature>
<feature type="compositionally biased region" description="Low complexity" evidence="1">
    <location>
        <begin position="449"/>
        <end position="465"/>
    </location>
</feature>
<organism evidence="2 3">
    <name type="scientific">Sporothrix curviconia</name>
    <dbReference type="NCBI Taxonomy" id="1260050"/>
    <lineage>
        <taxon>Eukaryota</taxon>
        <taxon>Fungi</taxon>
        <taxon>Dikarya</taxon>
        <taxon>Ascomycota</taxon>
        <taxon>Pezizomycotina</taxon>
        <taxon>Sordariomycetes</taxon>
        <taxon>Sordariomycetidae</taxon>
        <taxon>Ophiostomatales</taxon>
        <taxon>Ophiostomataceae</taxon>
        <taxon>Sporothrix</taxon>
    </lineage>
</organism>
<dbReference type="EMBL" id="CAWUHB010000011">
    <property type="protein sequence ID" value="CAK7216026.1"/>
    <property type="molecule type" value="Genomic_DNA"/>
</dbReference>
<feature type="region of interest" description="Disordered" evidence="1">
    <location>
        <begin position="551"/>
        <end position="575"/>
    </location>
</feature>
<reference evidence="2 3" key="1">
    <citation type="submission" date="2024-01" db="EMBL/GenBank/DDBJ databases">
        <authorList>
            <person name="Allen C."/>
            <person name="Tagirdzhanova G."/>
        </authorList>
    </citation>
    <scope>NUCLEOTIDE SEQUENCE [LARGE SCALE GENOMIC DNA]</scope>
</reference>
<gene>
    <name evidence="2" type="ORF">SCUCBS95973_002665</name>
</gene>
<feature type="region of interest" description="Disordered" evidence="1">
    <location>
        <begin position="100"/>
        <end position="122"/>
    </location>
</feature>
<feature type="region of interest" description="Disordered" evidence="1">
    <location>
        <begin position="431"/>
        <end position="501"/>
    </location>
</feature>
<feature type="compositionally biased region" description="Low complexity" evidence="1">
    <location>
        <begin position="565"/>
        <end position="575"/>
    </location>
</feature>
<feature type="region of interest" description="Disordered" evidence="1">
    <location>
        <begin position="1"/>
        <end position="60"/>
    </location>
</feature>
<evidence type="ECO:0000256" key="1">
    <source>
        <dbReference type="SAM" id="MobiDB-lite"/>
    </source>
</evidence>
<feature type="compositionally biased region" description="Low complexity" evidence="1">
    <location>
        <begin position="104"/>
        <end position="120"/>
    </location>
</feature>
<sequence>MADTPVKADNTAPAAQPSVEADGPPTLPLASTPPTQPDTQPSQWRRLQRPRTRPACPDRGSLFDILRENSGSSLFVLPILWTDAHPRLLGARFVAQEPILNPTPSSSSGSRPGSSSSGSSATLYRPSEIAETLSYDLTSLLSPEDTRPFSKSRAIKNVMTTLFKASFSRPRSVAELDMHFGGRIYRSAVRVPVLWKSAEAADSSSFDSAVTRPLSSFGHASNAARETNDFNGFSSVQSSQGVSDGPIIAYVNRSHLSMIRKNLFRIVPGPVDGDRCNTPVSRLQALRSKLLLPAELDHDAYLTGVFIAMAQSHFYESPPSRMASQVSWWNSRHRGDGALAVHEFHDLKLRILTHDDETSDFIVYMAVVTAAFLKRFAEPLKAVENAEEQAGLDIEYTRVPVWPILGLRERLGKALGRDLVGDVQEATDLFHEEVDKDDAKDDAKDDTDANSTSDDVIINSATTENATEDDDTDRAARYKEAQEAAGHQRSQERSLKRKRTDKASLSDILSVSFGSEGKGSVGSVNGAVGDHRSSTIVEPSPAVAAAVAITSPTLSPHKKRRQARRSLSSSSLAVF</sequence>
<comment type="caution">
    <text evidence="2">The sequence shown here is derived from an EMBL/GenBank/DDBJ whole genome shotgun (WGS) entry which is preliminary data.</text>
</comment>
<feature type="compositionally biased region" description="Basic and acidic residues" evidence="1">
    <location>
        <begin position="473"/>
        <end position="482"/>
    </location>
</feature>
<keyword evidence="3" id="KW-1185">Reference proteome</keyword>
<evidence type="ECO:0000313" key="2">
    <source>
        <dbReference type="EMBL" id="CAK7216026.1"/>
    </source>
</evidence>
<dbReference type="Proteomes" id="UP001642405">
    <property type="component" value="Unassembled WGS sequence"/>
</dbReference>